<evidence type="ECO:0000313" key="3">
    <source>
        <dbReference type="Proteomes" id="UP000078113"/>
    </source>
</evidence>
<proteinExistence type="predicted"/>
<reference evidence="2" key="1">
    <citation type="submission" date="2016-04" db="EMBL/GenBank/DDBJ databases">
        <authorList>
            <person name="Nguyen H.D."/>
            <person name="Samba Siva P."/>
            <person name="Cullis J."/>
            <person name="Levesque C.A."/>
            <person name="Hambleton S."/>
        </authorList>
    </citation>
    <scope>NUCLEOTIDE SEQUENCE</scope>
    <source>
        <strain evidence="2">DAOMC 236422</strain>
    </source>
</reference>
<comment type="caution">
    <text evidence="2">The sequence shown here is derived from an EMBL/GenBank/DDBJ whole genome shotgun (WGS) entry which is preliminary data.</text>
</comment>
<dbReference type="InterPro" id="IPR052055">
    <property type="entry name" value="Hepadnavirus_pol/RT"/>
</dbReference>
<protein>
    <submittedName>
        <fullName evidence="2">Uncharacterized protein</fullName>
    </submittedName>
</protein>
<feature type="compositionally biased region" description="Basic residues" evidence="1">
    <location>
        <begin position="48"/>
        <end position="59"/>
    </location>
</feature>
<feature type="region of interest" description="Disordered" evidence="1">
    <location>
        <begin position="479"/>
        <end position="509"/>
    </location>
</feature>
<gene>
    <name evidence="2" type="ORF">A4X09_0g2935</name>
</gene>
<name>A0A8X7T6K7_9BASI</name>
<dbReference type="PANTHER" id="PTHR33050:SF7">
    <property type="entry name" value="RIBONUCLEASE H"/>
    <property type="match status" value="1"/>
</dbReference>
<keyword evidence="3" id="KW-1185">Reference proteome</keyword>
<feature type="region of interest" description="Disordered" evidence="1">
    <location>
        <begin position="38"/>
        <end position="61"/>
    </location>
</feature>
<dbReference type="AlphaFoldDB" id="A0A8X7T6K7"/>
<reference evidence="2" key="2">
    <citation type="journal article" date="2019" name="IMA Fungus">
        <title>Genome sequencing and comparison of five Tilletia species to identify candidate genes for the detection of regulated species infecting wheat.</title>
        <authorList>
            <person name="Nguyen H.D.T."/>
            <person name="Sultana T."/>
            <person name="Kesanakurti P."/>
            <person name="Hambleton S."/>
        </authorList>
    </citation>
    <scope>NUCLEOTIDE SEQUENCE</scope>
    <source>
        <strain evidence="2">DAOMC 236422</strain>
    </source>
</reference>
<dbReference type="EMBL" id="LWDG02000095">
    <property type="protein sequence ID" value="KAE8269418.1"/>
    <property type="molecule type" value="Genomic_DNA"/>
</dbReference>
<dbReference type="Proteomes" id="UP000078113">
    <property type="component" value="Unassembled WGS sequence"/>
</dbReference>
<accession>A0A8X7T6K7</accession>
<dbReference type="PANTHER" id="PTHR33050">
    <property type="entry name" value="REVERSE TRANSCRIPTASE DOMAIN-CONTAINING PROTEIN"/>
    <property type="match status" value="1"/>
</dbReference>
<evidence type="ECO:0000313" key="2">
    <source>
        <dbReference type="EMBL" id="KAE8269418.1"/>
    </source>
</evidence>
<sequence>MTIFGRPGSRSFQFPSHTPTQVYRTASRLPPLRIHAFPHGQQVSPHCPARRISTHPRGRSRLEERHPLHRQQGQSLRQLQHARVLGSRDAQIAIDAHGVGSPVTATSSASEPLIAAKPALGPTPLLAPEWKTALQRWRLEQRYPTIVSGIREGFDVGLPKIDKTFIPPNHKSATKDPATVEAKISKELAAGRYCGPFSQTECEQYLGGSFQSSSISLAPKPPDGWRFIQDASFPRDDPRHTSIKSQINSNDWPCTWSGIQTVIWQILQLPPTAQAGARDVRSAYRAINLHPSQWAAAVVQWQGRYYVDKALAFGMSSSAGAWGVVGDALADVLRAHGIGPVLKWVDDYLSFASLPPNYPASTPSVSSFTPASSLCTVVVAGSGSMGKGSSRRHIDVAVVSGLPLSLSARRDSNAIWPGGERSSSVERAVVSRSFANDLYLHDPGLFTDACGSGAGVVLDGRVAAYAVWIRSQLAQRRARHHVGRSHRGRAWTATPGGSGHASRTCAPLH</sequence>
<feature type="compositionally biased region" description="Basic residues" evidence="1">
    <location>
        <begin position="479"/>
        <end position="489"/>
    </location>
</feature>
<evidence type="ECO:0000256" key="1">
    <source>
        <dbReference type="SAM" id="MobiDB-lite"/>
    </source>
</evidence>
<organism evidence="2 3">
    <name type="scientific">Tilletia walkeri</name>
    <dbReference type="NCBI Taxonomy" id="117179"/>
    <lineage>
        <taxon>Eukaryota</taxon>
        <taxon>Fungi</taxon>
        <taxon>Dikarya</taxon>
        <taxon>Basidiomycota</taxon>
        <taxon>Ustilaginomycotina</taxon>
        <taxon>Exobasidiomycetes</taxon>
        <taxon>Tilletiales</taxon>
        <taxon>Tilletiaceae</taxon>
        <taxon>Tilletia</taxon>
    </lineage>
</organism>